<dbReference type="OrthoDB" id="468587at2"/>
<feature type="region of interest" description="Disordered" evidence="1">
    <location>
        <begin position="80"/>
        <end position="126"/>
    </location>
</feature>
<dbReference type="EMBL" id="RSCJ01000001">
    <property type="protein sequence ID" value="RUR86643.1"/>
    <property type="molecule type" value="Genomic_DNA"/>
</dbReference>
<feature type="region of interest" description="Disordered" evidence="1">
    <location>
        <begin position="167"/>
        <end position="186"/>
    </location>
</feature>
<proteinExistence type="predicted"/>
<protein>
    <submittedName>
        <fullName evidence="2">Uncharacterized protein</fullName>
    </submittedName>
</protein>
<gene>
    <name evidence="2" type="ORF">PCC6912_00860</name>
</gene>
<dbReference type="AlphaFoldDB" id="A0A3S1FV42"/>
<evidence type="ECO:0000313" key="3">
    <source>
        <dbReference type="Proteomes" id="UP000268857"/>
    </source>
</evidence>
<dbReference type="RefSeq" id="WP_016874441.1">
    <property type="nucleotide sequence ID" value="NZ_AJLN01000116.1"/>
</dbReference>
<keyword evidence="3" id="KW-1185">Reference proteome</keyword>
<sequence length="202" mass="20978">MFGFIKNLITGIMKFITGLLPGKKKNNGYYLELKEEAETAVEKVSDAAKAAAEKVSDAAKAAAEKVTATTKADAEKAVASKGATTTKADTEKAVASKGAATANGKKPAQSVAAAPEAKNGVKSPAKPAQVELVQTAEGVTVEPKSEKASAAAAKVVKSQPKETTFAPKYLVPNSTNGRRRPGANMNSFLEMARQVKTPNTNK</sequence>
<evidence type="ECO:0000313" key="2">
    <source>
        <dbReference type="EMBL" id="RUR86643.1"/>
    </source>
</evidence>
<name>A0A3S1FV42_CHLFR</name>
<dbReference type="Proteomes" id="UP000268857">
    <property type="component" value="Unassembled WGS sequence"/>
</dbReference>
<comment type="caution">
    <text evidence="2">The sequence shown here is derived from an EMBL/GenBank/DDBJ whole genome shotgun (WGS) entry which is preliminary data.</text>
</comment>
<organism evidence="2 3">
    <name type="scientific">Chlorogloeopsis fritschii PCC 6912</name>
    <dbReference type="NCBI Taxonomy" id="211165"/>
    <lineage>
        <taxon>Bacteria</taxon>
        <taxon>Bacillati</taxon>
        <taxon>Cyanobacteriota</taxon>
        <taxon>Cyanophyceae</taxon>
        <taxon>Nostocales</taxon>
        <taxon>Chlorogloeopsidaceae</taxon>
        <taxon>Chlorogloeopsis</taxon>
    </lineage>
</organism>
<evidence type="ECO:0000256" key="1">
    <source>
        <dbReference type="SAM" id="MobiDB-lite"/>
    </source>
</evidence>
<accession>A0A3S1FV42</accession>
<reference evidence="2 3" key="1">
    <citation type="journal article" date="2019" name="Genome Biol. Evol.">
        <title>Day and night: Metabolic profiles and evolutionary relationships of six axenic non-marine cyanobacteria.</title>
        <authorList>
            <person name="Will S.E."/>
            <person name="Henke P."/>
            <person name="Boedeker C."/>
            <person name="Huang S."/>
            <person name="Brinkmann H."/>
            <person name="Rohde M."/>
            <person name="Jarek M."/>
            <person name="Friedl T."/>
            <person name="Seufert S."/>
            <person name="Schumacher M."/>
            <person name="Overmann J."/>
            <person name="Neumann-Schaal M."/>
            <person name="Petersen J."/>
        </authorList>
    </citation>
    <scope>NUCLEOTIDE SEQUENCE [LARGE SCALE GENOMIC DNA]</scope>
    <source>
        <strain evidence="2 3">PCC 6912</strain>
    </source>
</reference>